<dbReference type="Proteomes" id="UP000276133">
    <property type="component" value="Unassembled WGS sequence"/>
</dbReference>
<gene>
    <name evidence="2" type="ORF">BpHYR1_051318</name>
</gene>
<dbReference type="EMBL" id="REGN01011929">
    <property type="protein sequence ID" value="RMZ96755.1"/>
    <property type="molecule type" value="Genomic_DNA"/>
</dbReference>
<dbReference type="OrthoDB" id="542013at2759"/>
<proteinExistence type="predicted"/>
<evidence type="ECO:0000313" key="2">
    <source>
        <dbReference type="EMBL" id="RMZ96755.1"/>
    </source>
</evidence>
<evidence type="ECO:0000256" key="1">
    <source>
        <dbReference type="SAM" id="Coils"/>
    </source>
</evidence>
<dbReference type="AlphaFoldDB" id="A0A3M7PCC1"/>
<protein>
    <submittedName>
        <fullName evidence="2">Tyrosine phosphatase domain-containing 1-like</fullName>
    </submittedName>
</protein>
<organism evidence="2 3">
    <name type="scientific">Brachionus plicatilis</name>
    <name type="common">Marine rotifer</name>
    <name type="synonym">Brachionus muelleri</name>
    <dbReference type="NCBI Taxonomy" id="10195"/>
    <lineage>
        <taxon>Eukaryota</taxon>
        <taxon>Metazoa</taxon>
        <taxon>Spiralia</taxon>
        <taxon>Gnathifera</taxon>
        <taxon>Rotifera</taxon>
        <taxon>Eurotatoria</taxon>
        <taxon>Monogononta</taxon>
        <taxon>Pseudotrocha</taxon>
        <taxon>Ploima</taxon>
        <taxon>Brachionidae</taxon>
        <taxon>Brachionus</taxon>
    </lineage>
</organism>
<keyword evidence="1" id="KW-0175">Coiled coil</keyword>
<feature type="coiled-coil region" evidence="1">
    <location>
        <begin position="6"/>
        <end position="36"/>
    </location>
</feature>
<comment type="caution">
    <text evidence="2">The sequence shown here is derived from an EMBL/GenBank/DDBJ whole genome shotgun (WGS) entry which is preliminary data.</text>
</comment>
<evidence type="ECO:0000313" key="3">
    <source>
        <dbReference type="Proteomes" id="UP000276133"/>
    </source>
</evidence>
<name>A0A3M7PCC1_BRAPC</name>
<reference evidence="2 3" key="1">
    <citation type="journal article" date="2018" name="Sci. Rep.">
        <title>Genomic signatures of local adaptation to the degree of environmental predictability in rotifers.</title>
        <authorList>
            <person name="Franch-Gras L."/>
            <person name="Hahn C."/>
            <person name="Garcia-Roger E.M."/>
            <person name="Carmona M.J."/>
            <person name="Serra M."/>
            <person name="Gomez A."/>
        </authorList>
    </citation>
    <scope>NUCLEOTIDE SEQUENCE [LARGE SCALE GENOMIC DNA]</scope>
    <source>
        <strain evidence="2">HYR1</strain>
    </source>
</reference>
<accession>A0A3M7PCC1</accession>
<keyword evidence="3" id="KW-1185">Reference proteome</keyword>
<sequence length="164" mass="19046">MAGSERRNVSHAMNDLQETLAELQDMEEQVLESQGDLIRDNHKCRSLNLESGESHLFTSFSLNTFLIRQRLILHGNELKKIRHIPKIIYICCRKLIKLIKNCAKNETSNTLTVPKNENRHHSNPDSSFSLNEIAESLIKTKYSSKLMKIVLEYQRLINETHLNF</sequence>